<keyword evidence="1 3" id="KW-0732">Signal</keyword>
<dbReference type="GO" id="GO:0004553">
    <property type="term" value="F:hydrolase activity, hydrolyzing O-glycosyl compounds"/>
    <property type="evidence" value="ECO:0007669"/>
    <property type="project" value="UniProtKB-ARBA"/>
</dbReference>
<dbReference type="Gene3D" id="2.60.120.200">
    <property type="match status" value="3"/>
</dbReference>
<feature type="domain" description="Fibronectin type-III" evidence="5">
    <location>
        <begin position="472"/>
        <end position="566"/>
    </location>
</feature>
<feature type="signal peptide" evidence="3">
    <location>
        <begin position="1"/>
        <end position="21"/>
    </location>
</feature>
<sequence>MKKLYLFMMFMVTSFIGVLHSQCTTPVPVPFTETFDNGALPACWVSQNPTNATTNSNLNWKFTGTTGYGTVTALNGRPYGTFAWVDASSPYTGEHTVELITPQINLAGLTNPYIQFDWFKNHSNSTAGTGGSTYDDNKIIVAVDDGGGYVTIFTGTTNSSEWRTEGVALAASYINRTITVKFTVDKDVAGNGYFYDDLLLDNVQVRQAPTCFIPSTVVSSNPSTTTVDLTWIAPSVVPALGYEIYYNTTNVAPISTTTPSVTGINTASATVGGLVPSTTYFIWVRSNCSSSDSSDWVSGTSFSTNCVAFNVPYSENFDTTATGTSSNNNAPQCWSYLESAGSTGYGYVSSSNSNSAPNNFYMYNSSDIAGHMLLVSPETNNLASGNNRVRFFARGASDGFPIQVGTLSNPTDPTSFTMIGSPIILTNVHTEYTVDLPAGTNKFLAFRHGMATTYDAIYIDDINVEAIPSCVRPTDVIVASVTATSADLSWIAPAVAPANGYEVYYSTTNTAPTAASVAQVSNINSTSATITGLTAATTYYFWVRSVCGPSESSIWTTDVSATTNCVAFTIPYSENFDTTSTGTTTNNNTPQCWSYLETPNSAAYAYVSTSNNNSAPNSFYMYNSTDVTGDMMLVSPVTTNLSSGLNRVRFFAKGSVAGYPLEIGTLSNSLDPSTFTIIGSPIILTTTQTEYTVDIPVGTNVNLAFRHGMNSTYDAVYLDDINVEAIPSCVRPTVLVVASTTATSADVSWTASASAPANGYQIYYSTTNTQPTAGSIPQITNITGTSATISGLSAATDYFFWVRSACSTSDLSFWTDAETFTTQCSVFTAPFYEGFSNGTIPNCWTNVNPTTTSTSANVLWKFIGSPGYGSTSNGRPTGSYAWVDASTPNTGENTVQMITPMINLTPLTTPYVQFDWFKNNENAGSDNELKVAINDGTGWVDIFTSTTNDPSWRTVGIPLAASYIGATVQLKFNVNKDFAGAGNFYDDLLVDEVRIIDTPTCIQPGGVSTSGITGNSATINWIAPTPAPASGYDVYYSTVNVPPTASTTPNLSGVMALNTPISGLTALTDYYVWVRSNCSAADQSVWVGGTLFTTGCATIVPTYVNDFATFPGTCWERASGGTPATGPNGTTNYWLADGFLNNGTSGSAKIQLFSNVRTGWLFSPTFDLSSGTYRLKFDYGVTETTGTAKSSMGSDDVVQILMSVNGGATWTAMQTWDANTGPGATLNSFNMPINTNSNQVKFAFYGTDGAVDDIENYNFYVDNFMVESQLATVEIAKDDLLQIYPNPFTDFIRISDVKNVETISIIDLSGRLIKTMKPTNEINLSSLKAGMYLINLKMKDGSVQTVKTIKK</sequence>
<dbReference type="SUPFAM" id="SSF49265">
    <property type="entry name" value="Fibronectin type III"/>
    <property type="match status" value="3"/>
</dbReference>
<dbReference type="InterPro" id="IPR013783">
    <property type="entry name" value="Ig-like_fold"/>
</dbReference>
<dbReference type="SMART" id="SM00060">
    <property type="entry name" value="FN3"/>
    <property type="match status" value="4"/>
</dbReference>
<dbReference type="InterPro" id="IPR003961">
    <property type="entry name" value="FN3_dom"/>
</dbReference>
<evidence type="ECO:0008006" key="8">
    <source>
        <dbReference type="Google" id="ProtNLM"/>
    </source>
</evidence>
<dbReference type="GO" id="GO:0016020">
    <property type="term" value="C:membrane"/>
    <property type="evidence" value="ECO:0007669"/>
    <property type="project" value="InterPro"/>
</dbReference>
<dbReference type="Gene3D" id="2.60.40.10">
    <property type="entry name" value="Immunoglobulins"/>
    <property type="match status" value="4"/>
</dbReference>
<dbReference type="Proteomes" id="UP000610746">
    <property type="component" value="Unassembled WGS sequence"/>
</dbReference>
<comment type="caution">
    <text evidence="6">The sequence shown here is derived from an EMBL/GenBank/DDBJ whole genome shotgun (WGS) entry which is preliminary data.</text>
</comment>
<name>A0A8J8KBX0_9FLAO</name>
<evidence type="ECO:0000259" key="5">
    <source>
        <dbReference type="PROSITE" id="PS50853"/>
    </source>
</evidence>
<proteinExistence type="predicted"/>
<evidence type="ECO:0000256" key="1">
    <source>
        <dbReference type="ARBA" id="ARBA00022729"/>
    </source>
</evidence>
<gene>
    <name evidence="6" type="ORF">HNQ03_002089</name>
</gene>
<dbReference type="PROSITE" id="PS50060">
    <property type="entry name" value="MAM_2"/>
    <property type="match status" value="2"/>
</dbReference>
<evidence type="ECO:0000313" key="7">
    <source>
        <dbReference type="Proteomes" id="UP000610746"/>
    </source>
</evidence>
<dbReference type="PANTHER" id="PTHR46708">
    <property type="entry name" value="TENASCIN"/>
    <property type="match status" value="1"/>
</dbReference>
<dbReference type="InterPro" id="IPR013320">
    <property type="entry name" value="ConA-like_dom_sf"/>
</dbReference>
<protein>
    <recommendedName>
        <fullName evidence="8">Secreted protein (Por secretion system target)</fullName>
    </recommendedName>
</protein>
<dbReference type="PROSITE" id="PS50853">
    <property type="entry name" value="FN3"/>
    <property type="match status" value="4"/>
</dbReference>
<evidence type="ECO:0000313" key="6">
    <source>
        <dbReference type="EMBL" id="NRS93004.1"/>
    </source>
</evidence>
<feature type="domain" description="MAM" evidence="4">
    <location>
        <begin position="31"/>
        <end position="213"/>
    </location>
</feature>
<organism evidence="6 7">
    <name type="scientific">Frigoriflavimonas asaccharolytica</name>
    <dbReference type="NCBI Taxonomy" id="2735899"/>
    <lineage>
        <taxon>Bacteria</taxon>
        <taxon>Pseudomonadati</taxon>
        <taxon>Bacteroidota</taxon>
        <taxon>Flavobacteriia</taxon>
        <taxon>Flavobacteriales</taxon>
        <taxon>Weeksellaceae</taxon>
        <taxon>Frigoriflavimonas</taxon>
    </lineage>
</organism>
<dbReference type="RefSeq" id="WP_173779589.1">
    <property type="nucleotide sequence ID" value="NZ_JABSNO010000015.1"/>
</dbReference>
<feature type="chain" id="PRO_5035293881" description="Secreted protein (Por secretion system target)" evidence="3">
    <location>
        <begin position="22"/>
        <end position="1351"/>
    </location>
</feature>
<feature type="domain" description="Fibronectin type-III" evidence="5">
    <location>
        <begin position="731"/>
        <end position="825"/>
    </location>
</feature>
<reference evidence="6" key="1">
    <citation type="submission" date="2020-05" db="EMBL/GenBank/DDBJ databases">
        <title>Genomic Encyclopedia of Type Strains, Phase IV (KMG-V): Genome sequencing to study the core and pangenomes of soil and plant-associated prokaryotes.</title>
        <authorList>
            <person name="Whitman W."/>
        </authorList>
    </citation>
    <scope>NUCLEOTIDE SEQUENCE</scope>
    <source>
        <strain evidence="6">16F</strain>
    </source>
</reference>
<evidence type="ECO:0000256" key="3">
    <source>
        <dbReference type="SAM" id="SignalP"/>
    </source>
</evidence>
<dbReference type="Pfam" id="PF18962">
    <property type="entry name" value="Por_Secre_tail"/>
    <property type="match status" value="1"/>
</dbReference>
<dbReference type="InterPro" id="IPR026444">
    <property type="entry name" value="Secre_tail"/>
</dbReference>
<dbReference type="InterPro" id="IPR036116">
    <property type="entry name" value="FN3_sf"/>
</dbReference>
<evidence type="ECO:0000259" key="4">
    <source>
        <dbReference type="PROSITE" id="PS50060"/>
    </source>
</evidence>
<accession>A0A8J8KBX0</accession>
<dbReference type="GO" id="GO:0005975">
    <property type="term" value="P:carbohydrate metabolic process"/>
    <property type="evidence" value="ECO:0007669"/>
    <property type="project" value="UniProtKB-ARBA"/>
</dbReference>
<dbReference type="NCBIfam" id="TIGR04183">
    <property type="entry name" value="Por_Secre_tail"/>
    <property type="match status" value="1"/>
</dbReference>
<evidence type="ECO:0000256" key="2">
    <source>
        <dbReference type="ARBA" id="ARBA00022737"/>
    </source>
</evidence>
<dbReference type="SUPFAM" id="SSF49899">
    <property type="entry name" value="Concanavalin A-like lectins/glucanases"/>
    <property type="match status" value="1"/>
</dbReference>
<dbReference type="PANTHER" id="PTHR46708:SF2">
    <property type="entry name" value="FIBRONECTIN TYPE-III DOMAIN-CONTAINING PROTEIN"/>
    <property type="match status" value="1"/>
</dbReference>
<dbReference type="InterPro" id="IPR000998">
    <property type="entry name" value="MAM_dom"/>
</dbReference>
<dbReference type="CDD" id="cd00063">
    <property type="entry name" value="FN3"/>
    <property type="match status" value="4"/>
</dbReference>
<dbReference type="EMBL" id="JABSNO010000015">
    <property type="protein sequence ID" value="NRS93004.1"/>
    <property type="molecule type" value="Genomic_DNA"/>
</dbReference>
<dbReference type="Gene3D" id="2.60.120.260">
    <property type="entry name" value="Galactose-binding domain-like"/>
    <property type="match status" value="1"/>
</dbReference>
<feature type="domain" description="Fibronectin type-III" evidence="5">
    <location>
        <begin position="213"/>
        <end position="307"/>
    </location>
</feature>
<dbReference type="InterPro" id="IPR050991">
    <property type="entry name" value="ECM_Regulatory_Proteins"/>
</dbReference>
<keyword evidence="2" id="KW-0677">Repeat</keyword>
<keyword evidence="7" id="KW-1185">Reference proteome</keyword>
<dbReference type="Pfam" id="PF00041">
    <property type="entry name" value="fn3"/>
    <property type="match status" value="4"/>
</dbReference>
<feature type="domain" description="Fibronectin type-III" evidence="5">
    <location>
        <begin position="1003"/>
        <end position="1097"/>
    </location>
</feature>
<feature type="domain" description="MAM" evidence="4">
    <location>
        <begin position="822"/>
        <end position="1003"/>
    </location>
</feature>